<keyword evidence="2 4" id="KW-0863">Zinc-finger</keyword>
<evidence type="ECO:0000256" key="2">
    <source>
        <dbReference type="ARBA" id="ARBA00022771"/>
    </source>
</evidence>
<gene>
    <name evidence="7" type="ORF">BCR43DRAFT_510102</name>
</gene>
<feature type="region of interest" description="Disordered" evidence="5">
    <location>
        <begin position="30"/>
        <end position="65"/>
    </location>
</feature>
<evidence type="ECO:0000313" key="8">
    <source>
        <dbReference type="Proteomes" id="UP000242180"/>
    </source>
</evidence>
<dbReference type="Gene3D" id="3.30.160.60">
    <property type="entry name" value="Classic Zinc Finger"/>
    <property type="match status" value="1"/>
</dbReference>
<dbReference type="InterPro" id="IPR036236">
    <property type="entry name" value="Znf_C2H2_sf"/>
</dbReference>
<evidence type="ECO:0000256" key="1">
    <source>
        <dbReference type="ARBA" id="ARBA00022723"/>
    </source>
</evidence>
<dbReference type="InParanoid" id="A0A1X2HTY5"/>
<dbReference type="PROSITE" id="PS50157">
    <property type="entry name" value="ZINC_FINGER_C2H2_2"/>
    <property type="match status" value="1"/>
</dbReference>
<dbReference type="OrthoDB" id="2108430at2759"/>
<name>A0A1X2HTY5_SYNRA</name>
<dbReference type="InterPro" id="IPR003604">
    <property type="entry name" value="Matrin/U1-like-C_Znf_C2H2"/>
</dbReference>
<dbReference type="GO" id="GO:0003676">
    <property type="term" value="F:nucleic acid binding"/>
    <property type="evidence" value="ECO:0007669"/>
    <property type="project" value="InterPro"/>
</dbReference>
<accession>A0A1X2HTY5</accession>
<evidence type="ECO:0000313" key="7">
    <source>
        <dbReference type="EMBL" id="ORZ02981.1"/>
    </source>
</evidence>
<evidence type="ECO:0000256" key="5">
    <source>
        <dbReference type="SAM" id="MobiDB-lite"/>
    </source>
</evidence>
<evidence type="ECO:0000259" key="6">
    <source>
        <dbReference type="PROSITE" id="PS50157"/>
    </source>
</evidence>
<sequence length="173" mass="19970">MSTDNLYCAACKKKFTNEATWQNHIKSAKHLANEKKRKANDKTKTSQLKQSSDERQSAQPTQQTKPTLLQPFMQLLLALENTDLVKAKALEQDIRAKQESSSILPDLQLLLDIAEAQRTLDYARLEQEIPYDRKHVGLLLQLPQKDNLVLKQQQDDRKRELILKRIDHVLTLS</sequence>
<evidence type="ECO:0000256" key="4">
    <source>
        <dbReference type="PROSITE-ProRule" id="PRU00042"/>
    </source>
</evidence>
<proteinExistence type="predicted"/>
<dbReference type="AlphaFoldDB" id="A0A1X2HTY5"/>
<reference evidence="7 8" key="1">
    <citation type="submission" date="2016-07" db="EMBL/GenBank/DDBJ databases">
        <title>Pervasive Adenine N6-methylation of Active Genes in Fungi.</title>
        <authorList>
            <consortium name="DOE Joint Genome Institute"/>
            <person name="Mondo S.J."/>
            <person name="Dannebaum R.O."/>
            <person name="Kuo R.C."/>
            <person name="Labutti K."/>
            <person name="Haridas S."/>
            <person name="Kuo A."/>
            <person name="Salamov A."/>
            <person name="Ahrendt S.R."/>
            <person name="Lipzen A."/>
            <person name="Sullivan W."/>
            <person name="Andreopoulos W.B."/>
            <person name="Clum A."/>
            <person name="Lindquist E."/>
            <person name="Daum C."/>
            <person name="Ramamoorthy G.K."/>
            <person name="Gryganskyi A."/>
            <person name="Culley D."/>
            <person name="Magnuson J.K."/>
            <person name="James T.Y."/>
            <person name="O'Malley M.A."/>
            <person name="Stajich J.E."/>
            <person name="Spatafora J.W."/>
            <person name="Visel A."/>
            <person name="Grigoriev I.V."/>
        </authorList>
    </citation>
    <scope>NUCLEOTIDE SEQUENCE [LARGE SCALE GENOMIC DNA]</scope>
    <source>
        <strain evidence="7 8">NRRL 2496</strain>
    </source>
</reference>
<keyword evidence="8" id="KW-1185">Reference proteome</keyword>
<keyword evidence="3" id="KW-0862">Zinc</keyword>
<comment type="caution">
    <text evidence="7">The sequence shown here is derived from an EMBL/GenBank/DDBJ whole genome shotgun (WGS) entry which is preliminary data.</text>
</comment>
<keyword evidence="1" id="KW-0479">Metal-binding</keyword>
<dbReference type="SMART" id="SM00451">
    <property type="entry name" value="ZnF_U1"/>
    <property type="match status" value="1"/>
</dbReference>
<protein>
    <recommendedName>
        <fullName evidence="6">C2H2-type domain-containing protein</fullName>
    </recommendedName>
</protein>
<dbReference type="SUPFAM" id="SSF57667">
    <property type="entry name" value="beta-beta-alpha zinc fingers"/>
    <property type="match status" value="1"/>
</dbReference>
<dbReference type="Proteomes" id="UP000242180">
    <property type="component" value="Unassembled WGS sequence"/>
</dbReference>
<feature type="domain" description="C2H2-type" evidence="6">
    <location>
        <begin position="6"/>
        <end position="35"/>
    </location>
</feature>
<dbReference type="PROSITE" id="PS00028">
    <property type="entry name" value="ZINC_FINGER_C2H2_1"/>
    <property type="match status" value="1"/>
</dbReference>
<organism evidence="7 8">
    <name type="scientific">Syncephalastrum racemosum</name>
    <name type="common">Filamentous fungus</name>
    <dbReference type="NCBI Taxonomy" id="13706"/>
    <lineage>
        <taxon>Eukaryota</taxon>
        <taxon>Fungi</taxon>
        <taxon>Fungi incertae sedis</taxon>
        <taxon>Mucoromycota</taxon>
        <taxon>Mucoromycotina</taxon>
        <taxon>Mucoromycetes</taxon>
        <taxon>Mucorales</taxon>
        <taxon>Syncephalastraceae</taxon>
        <taxon>Syncephalastrum</taxon>
    </lineage>
</organism>
<evidence type="ECO:0000256" key="3">
    <source>
        <dbReference type="ARBA" id="ARBA00022833"/>
    </source>
</evidence>
<dbReference type="Pfam" id="PF12171">
    <property type="entry name" value="zf-C2H2_jaz"/>
    <property type="match status" value="1"/>
</dbReference>
<dbReference type="InterPro" id="IPR022755">
    <property type="entry name" value="Znf_C2H2_jaz"/>
</dbReference>
<dbReference type="EMBL" id="MCGN01000001">
    <property type="protein sequence ID" value="ORZ02981.1"/>
    <property type="molecule type" value="Genomic_DNA"/>
</dbReference>
<dbReference type="GO" id="GO:0008270">
    <property type="term" value="F:zinc ion binding"/>
    <property type="evidence" value="ECO:0007669"/>
    <property type="project" value="UniProtKB-KW"/>
</dbReference>
<dbReference type="InterPro" id="IPR013087">
    <property type="entry name" value="Znf_C2H2_type"/>
</dbReference>